<dbReference type="InterPro" id="IPR027417">
    <property type="entry name" value="P-loop_NTPase"/>
</dbReference>
<dbReference type="EMBL" id="JAENJH010000002">
    <property type="protein sequence ID" value="MBK1784998.1"/>
    <property type="molecule type" value="Genomic_DNA"/>
</dbReference>
<gene>
    <name evidence="2" type="ORF">JHE00_11735</name>
</gene>
<reference evidence="2" key="1">
    <citation type="submission" date="2020-12" db="EMBL/GenBank/DDBJ databases">
        <title>Prauserella sp. ASG 168, a novel actinomycete isolated from cave rock.</title>
        <authorList>
            <person name="Suriyachadkun C."/>
        </authorList>
    </citation>
    <scope>NUCLEOTIDE SEQUENCE</scope>
    <source>
        <strain evidence="2">ASG 168</strain>
    </source>
</reference>
<dbReference type="InterPro" id="IPR051943">
    <property type="entry name" value="TRAFAC_Dynamin-like_GTPase"/>
</dbReference>
<dbReference type="PANTHER" id="PTHR43681">
    <property type="entry name" value="TRANSMEMBRANE GTPASE FZO"/>
    <property type="match status" value="1"/>
</dbReference>
<organism evidence="2 3">
    <name type="scientific">Prauserella cavernicola</name>
    <dbReference type="NCBI Taxonomy" id="2800127"/>
    <lineage>
        <taxon>Bacteria</taxon>
        <taxon>Bacillati</taxon>
        <taxon>Actinomycetota</taxon>
        <taxon>Actinomycetes</taxon>
        <taxon>Pseudonocardiales</taxon>
        <taxon>Pseudonocardiaceae</taxon>
        <taxon>Prauserella</taxon>
    </lineage>
</organism>
<dbReference type="RefSeq" id="WP_200317793.1">
    <property type="nucleotide sequence ID" value="NZ_JAENJH010000002.1"/>
</dbReference>
<accession>A0A934QRT5</accession>
<evidence type="ECO:0000259" key="1">
    <source>
        <dbReference type="Pfam" id="PF00350"/>
    </source>
</evidence>
<protein>
    <submittedName>
        <fullName evidence="2">Dynamin family protein</fullName>
    </submittedName>
</protein>
<dbReference type="Pfam" id="PF00350">
    <property type="entry name" value="Dynamin_N"/>
    <property type="match status" value="1"/>
</dbReference>
<evidence type="ECO:0000313" key="3">
    <source>
        <dbReference type="Proteomes" id="UP000635245"/>
    </source>
</evidence>
<dbReference type="AlphaFoldDB" id="A0A934QRT5"/>
<dbReference type="Gene3D" id="3.40.50.300">
    <property type="entry name" value="P-loop containing nucleotide triphosphate hydrolases"/>
    <property type="match status" value="1"/>
</dbReference>
<dbReference type="PANTHER" id="PTHR43681:SF1">
    <property type="entry name" value="SARCALUMENIN"/>
    <property type="match status" value="1"/>
</dbReference>
<evidence type="ECO:0000313" key="2">
    <source>
        <dbReference type="EMBL" id="MBK1784998.1"/>
    </source>
</evidence>
<comment type="caution">
    <text evidence="2">The sequence shown here is derived from an EMBL/GenBank/DDBJ whole genome shotgun (WGS) entry which is preliminary data.</text>
</comment>
<keyword evidence="3" id="KW-1185">Reference proteome</keyword>
<name>A0A934QRT5_9PSEU</name>
<dbReference type="InterPro" id="IPR045063">
    <property type="entry name" value="Dynamin_N"/>
</dbReference>
<dbReference type="Proteomes" id="UP000635245">
    <property type="component" value="Unassembled WGS sequence"/>
</dbReference>
<sequence length="601" mass="65601">MMATSWLGVLDETIQACGAHARPDLAERLRSRRTELAGPQVRVLVLGESGQGKSQLINGLVNAPVCAVGDDVTTTVPAVVAHAAAPAASIVTTEDGAPTAIESGRVPTPVESVTTRANRDSGAVRAEVGLPRKLLESGLALVDSPPIGAPTSQHTHRALAVLPHADATLLVSDATRELSAAELELLGRVRLFCPTVVLVLTKIDLVPGWRGVAERNRARLERDGLSVAVIPVSASLRLAAARTGDQALNDESGYGALVRYLHQDLMGHVDLLRRRSAAALIHMTVEQLAEPLRDRLAELREGGTDELTARWRAAGNRLEDLQRESARWQTVLSDEVADLVADLDFDLRDRTRRILREADEYFDTADPAKDWPEFEQWLRDNLKAVAETNSTWLLDRFEWIARKIARQVAPRGDDALPEKLLGAEARDHIGDLRMPNVERFGVGQKLFVGLRGSYSGLLMFGLATTLAGMPLINPISLGAGAAFGAKSVFEERGARLKRRQAVARTAAHRHVDDFFLTYGKESKDTVRLIHRDLRDRCTAVAHDLRTEIADTAKRIKQVIDTETAERGASARELARGIEQLNLLYRRGHSLATAETVRGLTA</sequence>
<proteinExistence type="predicted"/>
<feature type="domain" description="Dynamin N-terminal" evidence="1">
    <location>
        <begin position="43"/>
        <end position="186"/>
    </location>
</feature>
<dbReference type="SUPFAM" id="SSF52540">
    <property type="entry name" value="P-loop containing nucleoside triphosphate hydrolases"/>
    <property type="match status" value="1"/>
</dbReference>